<name>U6GMU7_EIMAC</name>
<keyword evidence="2" id="KW-1185">Reference proteome</keyword>
<dbReference type="Proteomes" id="UP000018050">
    <property type="component" value="Unassembled WGS sequence"/>
</dbReference>
<dbReference type="GeneID" id="25269941"/>
<dbReference type="VEuPathDB" id="ToxoDB:EAH_00018710"/>
<evidence type="ECO:0000313" key="2">
    <source>
        <dbReference type="Proteomes" id="UP000018050"/>
    </source>
</evidence>
<dbReference type="AlphaFoldDB" id="U6GMU7"/>
<dbReference type="RefSeq" id="XP_013249200.1">
    <property type="nucleotide sequence ID" value="XM_013393746.1"/>
</dbReference>
<reference evidence="1" key="1">
    <citation type="submission" date="2013-10" db="EMBL/GenBank/DDBJ databases">
        <title>Genomic analysis of the causative agents of coccidiosis in chickens.</title>
        <authorList>
            <person name="Reid A.J."/>
            <person name="Blake D."/>
            <person name="Billington K."/>
            <person name="Browne H."/>
            <person name="Dunn M."/>
            <person name="Hung S."/>
            <person name="Kawahara F."/>
            <person name="Miranda-Saavedra D."/>
            <person name="Mourier T."/>
            <person name="Nagra H."/>
            <person name="Otto T.D."/>
            <person name="Rawlings N."/>
            <person name="Sanchez A."/>
            <person name="Sanders M."/>
            <person name="Subramaniam C."/>
            <person name="Tay Y."/>
            <person name="Dear P."/>
            <person name="Doerig C."/>
            <person name="Gruber A."/>
            <person name="Parkinson J."/>
            <person name="Shirley M."/>
            <person name="Wan K.L."/>
            <person name="Berriman M."/>
            <person name="Tomley F."/>
            <person name="Pain A."/>
        </authorList>
    </citation>
    <scope>NUCLEOTIDE SEQUENCE</scope>
    <source>
        <strain evidence="1">Houghton</strain>
    </source>
</reference>
<protein>
    <submittedName>
        <fullName evidence="1">Uncharacterized protein</fullName>
    </submittedName>
</protein>
<gene>
    <name evidence="1" type="ORF">EAH_00018710</name>
</gene>
<reference evidence="1" key="2">
    <citation type="submission" date="2013-10" db="EMBL/GenBank/DDBJ databases">
        <authorList>
            <person name="Aslett M."/>
        </authorList>
    </citation>
    <scope>NUCLEOTIDE SEQUENCE</scope>
    <source>
        <strain evidence="1">Houghton</strain>
    </source>
</reference>
<evidence type="ECO:0000313" key="1">
    <source>
        <dbReference type="EMBL" id="CDI80912.1"/>
    </source>
</evidence>
<accession>U6GMU7</accession>
<proteinExistence type="predicted"/>
<dbReference type="EMBL" id="HG671398">
    <property type="protein sequence ID" value="CDI80912.1"/>
    <property type="molecule type" value="Genomic_DNA"/>
</dbReference>
<organism evidence="1 2">
    <name type="scientific">Eimeria acervulina</name>
    <name type="common">Coccidian parasite</name>
    <dbReference type="NCBI Taxonomy" id="5801"/>
    <lineage>
        <taxon>Eukaryota</taxon>
        <taxon>Sar</taxon>
        <taxon>Alveolata</taxon>
        <taxon>Apicomplexa</taxon>
        <taxon>Conoidasida</taxon>
        <taxon>Coccidia</taxon>
        <taxon>Eucoccidiorida</taxon>
        <taxon>Eimeriorina</taxon>
        <taxon>Eimeriidae</taxon>
        <taxon>Eimeria</taxon>
    </lineage>
</organism>
<sequence length="85" mass="9044">MRVTAAAYTAHMTQALPDWARAVVGAEPEEASSLLACSASRFLVNLSVTLSFLQSGGATVDLKVCNEEWQEHTQQISIPPASIAV</sequence>